<dbReference type="EMBL" id="GGEC01072419">
    <property type="protein sequence ID" value="MBX52903.1"/>
    <property type="molecule type" value="Transcribed_RNA"/>
</dbReference>
<proteinExistence type="predicted"/>
<reference evidence="1" key="1">
    <citation type="submission" date="2018-02" db="EMBL/GenBank/DDBJ databases">
        <title>Rhizophora mucronata_Transcriptome.</title>
        <authorList>
            <person name="Meera S.P."/>
            <person name="Sreeshan A."/>
            <person name="Augustine A."/>
        </authorList>
    </citation>
    <scope>NUCLEOTIDE SEQUENCE</scope>
    <source>
        <tissue evidence="1">Leaf</tissue>
    </source>
</reference>
<name>A0A2P2PDU8_RHIMU</name>
<dbReference type="AlphaFoldDB" id="A0A2P2PDU8"/>
<organism evidence="1">
    <name type="scientific">Rhizophora mucronata</name>
    <name type="common">Asiatic mangrove</name>
    <dbReference type="NCBI Taxonomy" id="61149"/>
    <lineage>
        <taxon>Eukaryota</taxon>
        <taxon>Viridiplantae</taxon>
        <taxon>Streptophyta</taxon>
        <taxon>Embryophyta</taxon>
        <taxon>Tracheophyta</taxon>
        <taxon>Spermatophyta</taxon>
        <taxon>Magnoliopsida</taxon>
        <taxon>eudicotyledons</taxon>
        <taxon>Gunneridae</taxon>
        <taxon>Pentapetalae</taxon>
        <taxon>rosids</taxon>
        <taxon>fabids</taxon>
        <taxon>Malpighiales</taxon>
        <taxon>Rhizophoraceae</taxon>
        <taxon>Rhizophora</taxon>
    </lineage>
</organism>
<evidence type="ECO:0000313" key="1">
    <source>
        <dbReference type="EMBL" id="MBX52903.1"/>
    </source>
</evidence>
<accession>A0A2P2PDU8</accession>
<sequence>MSTVYKAYSMGLSMLNVENT</sequence>
<protein>
    <submittedName>
        <fullName evidence="1">Uncharacterized protein</fullName>
    </submittedName>
</protein>